<evidence type="ECO:0000259" key="8">
    <source>
        <dbReference type="Pfam" id="PF05140"/>
    </source>
</evidence>
<feature type="compositionally biased region" description="Basic and acidic residues" evidence="6">
    <location>
        <begin position="571"/>
        <end position="591"/>
    </location>
</feature>
<evidence type="ECO:0000256" key="3">
    <source>
        <dbReference type="ARBA" id="ARBA00022748"/>
    </source>
</evidence>
<evidence type="ECO:0000313" key="9">
    <source>
        <dbReference type="EMBL" id="MCK9792719.1"/>
    </source>
</evidence>
<keyword evidence="4 7" id="KW-1133">Transmembrane helix</keyword>
<comment type="caution">
    <text evidence="9">The sequence shown here is derived from an EMBL/GenBank/DDBJ whole genome shotgun (WGS) entry which is preliminary data.</text>
</comment>
<feature type="transmembrane region" description="Helical" evidence="7">
    <location>
        <begin position="113"/>
        <end position="135"/>
    </location>
</feature>
<dbReference type="InterPro" id="IPR007816">
    <property type="entry name" value="ResB-like_domain"/>
</dbReference>
<dbReference type="Proteomes" id="UP001651050">
    <property type="component" value="Unassembled WGS sequence"/>
</dbReference>
<feature type="domain" description="ResB-like" evidence="8">
    <location>
        <begin position="57"/>
        <end position="553"/>
    </location>
</feature>
<evidence type="ECO:0000256" key="2">
    <source>
        <dbReference type="ARBA" id="ARBA00022692"/>
    </source>
</evidence>
<reference evidence="9 10" key="1">
    <citation type="submission" date="2022-02" db="EMBL/GenBank/DDBJ databases">
        <title>The car tank lid bacteriome: a reservoir of bacteria with potential in bioremediation of fuel.</title>
        <authorList>
            <person name="Vidal-Verdu A."/>
            <person name="Gomez-Martinez D."/>
            <person name="Latorre-Perez A."/>
            <person name="Pereto J."/>
            <person name="Porcar M."/>
        </authorList>
    </citation>
    <scope>NUCLEOTIDE SEQUENCE [LARGE SCALE GENOMIC DNA]</scope>
    <source>
        <strain evidence="9 10">4D.3</strain>
    </source>
</reference>
<name>A0ABT0IZR4_9MICO</name>
<organism evidence="9 10">
    <name type="scientific">Isoptericola peretonis</name>
    <dbReference type="NCBI Taxonomy" id="2918523"/>
    <lineage>
        <taxon>Bacteria</taxon>
        <taxon>Bacillati</taxon>
        <taxon>Actinomycetota</taxon>
        <taxon>Actinomycetes</taxon>
        <taxon>Micrococcales</taxon>
        <taxon>Promicromonosporaceae</taxon>
        <taxon>Isoptericola</taxon>
    </lineage>
</organism>
<dbReference type="Pfam" id="PF05140">
    <property type="entry name" value="ResB"/>
    <property type="match status" value="1"/>
</dbReference>
<gene>
    <name evidence="9" type="ORF">M1843_03035</name>
</gene>
<accession>A0ABT0IZR4</accession>
<keyword evidence="5 7" id="KW-0472">Membrane</keyword>
<dbReference type="EMBL" id="JALQCY010000001">
    <property type="protein sequence ID" value="MCK9792719.1"/>
    <property type="molecule type" value="Genomic_DNA"/>
</dbReference>
<dbReference type="PANTHER" id="PTHR31566:SF0">
    <property type="entry name" value="CYTOCHROME C BIOGENESIS PROTEIN CCS1, CHLOROPLASTIC"/>
    <property type="match status" value="1"/>
</dbReference>
<comment type="subcellular location">
    <subcellularLocation>
        <location evidence="1">Membrane</location>
        <topology evidence="1">Multi-pass membrane protein</topology>
    </subcellularLocation>
</comment>
<sequence length="591" mass="63701">MSEKATYRPEGIHDAFTEGRTDEAPTAGGPAKPAGPNLPSLGWRGMLRWTWRQLTSMRVALMLLMLLAVAAVPGSVLPQRSQDAAAVLEYLGDNPTLGEWLDRLGFFDVYSSVWFSAIYILLFVSLVGCIVPRTLAHGRALRNRPPKTPVRFGRFPATAQGATAASPDEVTDAVAAHLRGPLRRLPTFRVDTGAEEPRLGRPATRTVAAERGYLRETGNLLFHLALLGLLVSVALGQLLHYRGQAIVTEGRGFANAVVDYDTFDRGAWFRPASLSPFSMTLDSFDSEFASDTVAFAQARDFTAHVTVSEPDGGTHSEQIKVNHPLTVDGAKIYLQGNGFAPEITVQDGAGETAFAGRVPFLPEDTMYTSRGVVKVPDVSAGQEQIGMIGYFLPTAVVEADGSARSVFPQPQNPLLVLEVYRGDLGLDEGVPQNVYRLDTASLTPSVDDDGQTIKLLVKPGETVELPDGLGTVTLGEQVPRYVALDLRHDPSLAWVLTFSLLALGGLAVSLFTPRRRVWVRSWETTDDGGRPVTHVELAGLARGDDAGLQREVDKALASVPGVADDAADGTNDDKPDDDRLAGDHQRTATED</sequence>
<feature type="transmembrane region" description="Helical" evidence="7">
    <location>
        <begin position="492"/>
        <end position="511"/>
    </location>
</feature>
<keyword evidence="2 7" id="KW-0812">Transmembrane</keyword>
<feature type="region of interest" description="Disordered" evidence="6">
    <location>
        <begin position="557"/>
        <end position="591"/>
    </location>
</feature>
<dbReference type="RefSeq" id="WP_416342571.1">
    <property type="nucleotide sequence ID" value="NZ_JALQCY010000001.1"/>
</dbReference>
<evidence type="ECO:0000313" key="10">
    <source>
        <dbReference type="Proteomes" id="UP001651050"/>
    </source>
</evidence>
<feature type="transmembrane region" description="Helical" evidence="7">
    <location>
        <begin position="54"/>
        <end position="72"/>
    </location>
</feature>
<evidence type="ECO:0000256" key="4">
    <source>
        <dbReference type="ARBA" id="ARBA00022989"/>
    </source>
</evidence>
<evidence type="ECO:0000256" key="6">
    <source>
        <dbReference type="SAM" id="MobiDB-lite"/>
    </source>
</evidence>
<proteinExistence type="predicted"/>
<feature type="transmembrane region" description="Helical" evidence="7">
    <location>
        <begin position="220"/>
        <end position="239"/>
    </location>
</feature>
<evidence type="ECO:0000256" key="7">
    <source>
        <dbReference type="SAM" id="Phobius"/>
    </source>
</evidence>
<feature type="region of interest" description="Disordered" evidence="6">
    <location>
        <begin position="1"/>
        <end position="34"/>
    </location>
</feature>
<feature type="compositionally biased region" description="Basic and acidic residues" evidence="6">
    <location>
        <begin position="1"/>
        <end position="23"/>
    </location>
</feature>
<feature type="compositionally biased region" description="Low complexity" evidence="6">
    <location>
        <begin position="24"/>
        <end position="34"/>
    </location>
</feature>
<protein>
    <submittedName>
        <fullName evidence="9">Cytochrome c biogenesis protein ResB</fullName>
    </submittedName>
</protein>
<dbReference type="PANTHER" id="PTHR31566">
    <property type="entry name" value="CYTOCHROME C BIOGENESIS PROTEIN CCS1, CHLOROPLASTIC"/>
    <property type="match status" value="1"/>
</dbReference>
<keyword evidence="3" id="KW-0201">Cytochrome c-type biogenesis</keyword>
<dbReference type="InterPro" id="IPR023494">
    <property type="entry name" value="Cyt_c_bgen_Ccs1/CcsB/ResB"/>
</dbReference>
<evidence type="ECO:0000256" key="5">
    <source>
        <dbReference type="ARBA" id="ARBA00023136"/>
    </source>
</evidence>
<evidence type="ECO:0000256" key="1">
    <source>
        <dbReference type="ARBA" id="ARBA00004141"/>
    </source>
</evidence>
<keyword evidence="10" id="KW-1185">Reference proteome</keyword>